<name>A0A0K0Y362_9RHOB</name>
<feature type="region of interest" description="Disordered" evidence="1">
    <location>
        <begin position="76"/>
        <end position="124"/>
    </location>
</feature>
<feature type="compositionally biased region" description="Basic and acidic residues" evidence="1">
    <location>
        <begin position="77"/>
        <end position="91"/>
    </location>
</feature>
<dbReference type="PATRIC" id="fig|1458307.3.peg.834"/>
<protein>
    <submittedName>
        <fullName evidence="2">Uncharacterized protein</fullName>
    </submittedName>
</protein>
<gene>
    <name evidence="2" type="ORF">OSB_08240</name>
</gene>
<dbReference type="STRING" id="1458307.OSB_08240"/>
<feature type="region of interest" description="Disordered" evidence="1">
    <location>
        <begin position="240"/>
        <end position="275"/>
    </location>
</feature>
<dbReference type="OrthoDB" id="7875768at2"/>
<organism evidence="2 3">
    <name type="scientific">Octadecabacter temperatus</name>
    <dbReference type="NCBI Taxonomy" id="1458307"/>
    <lineage>
        <taxon>Bacteria</taxon>
        <taxon>Pseudomonadati</taxon>
        <taxon>Pseudomonadota</taxon>
        <taxon>Alphaproteobacteria</taxon>
        <taxon>Rhodobacterales</taxon>
        <taxon>Roseobacteraceae</taxon>
        <taxon>Octadecabacter</taxon>
    </lineage>
</organism>
<feature type="compositionally biased region" description="Low complexity" evidence="1">
    <location>
        <begin position="34"/>
        <end position="50"/>
    </location>
</feature>
<feature type="region of interest" description="Disordered" evidence="1">
    <location>
        <begin position="21"/>
        <end position="57"/>
    </location>
</feature>
<accession>A0A0K0Y362</accession>
<dbReference type="RefSeq" id="WP_049833783.1">
    <property type="nucleotide sequence ID" value="NZ_CP012160.1"/>
</dbReference>
<evidence type="ECO:0000313" key="2">
    <source>
        <dbReference type="EMBL" id="AKS45384.1"/>
    </source>
</evidence>
<reference evidence="2 3" key="1">
    <citation type="journal article" date="2015" name="Genome Announc.">
        <title>Closed Genome Sequence of Octadecabacter temperatus SB1, the First Mesophilic Species of the Genus Octadecabacter.</title>
        <authorList>
            <person name="Voget S."/>
            <person name="Billerbeck S."/>
            <person name="Simon M."/>
            <person name="Daniel R."/>
        </authorList>
    </citation>
    <scope>NUCLEOTIDE SEQUENCE [LARGE SCALE GENOMIC DNA]</scope>
    <source>
        <strain evidence="2 3">SB1</strain>
    </source>
</reference>
<dbReference type="AlphaFoldDB" id="A0A0K0Y362"/>
<feature type="compositionally biased region" description="Acidic residues" evidence="1">
    <location>
        <begin position="92"/>
        <end position="124"/>
    </location>
</feature>
<dbReference type="Proteomes" id="UP000067444">
    <property type="component" value="Chromosome"/>
</dbReference>
<dbReference type="KEGG" id="otm:OSB_08240"/>
<feature type="compositionally biased region" description="Acidic residues" evidence="1">
    <location>
        <begin position="262"/>
        <end position="273"/>
    </location>
</feature>
<feature type="compositionally biased region" description="Basic and acidic residues" evidence="1">
    <location>
        <begin position="21"/>
        <end position="33"/>
    </location>
</feature>
<sequence length="329" mass="35760">MSDPVTNVEIEDVLSSIRRLVSDGDKARTRDPAPIEADAAPAQNTPADAAETSESKQDKFVLTPAFLVVDNNAPSKEAAKADAVEHQHADETAEETYDEDEWVEEISETSEPEPEVDVESDEGPLELTDMVWDSVNDARKAGIAAVPGDVEAEVTPPHTPDRSELVATIAELEAAVSNEVEEFEPDGSEDVADFMGETIAWPGAVARNFDDAQDAEEAAAPEFNPDLEADDTPIAFEHRTTEAEQTGEVEAKDEPEAGIADTQDEYGDDDLDGLLEAGGVTLDEEALRALVSEVVREELTGPLGERITRNVRKLVRREIYRILSSQEFD</sequence>
<keyword evidence="3" id="KW-1185">Reference proteome</keyword>
<dbReference type="EMBL" id="CP012160">
    <property type="protein sequence ID" value="AKS45384.1"/>
    <property type="molecule type" value="Genomic_DNA"/>
</dbReference>
<evidence type="ECO:0000256" key="1">
    <source>
        <dbReference type="SAM" id="MobiDB-lite"/>
    </source>
</evidence>
<evidence type="ECO:0000313" key="3">
    <source>
        <dbReference type="Proteomes" id="UP000067444"/>
    </source>
</evidence>
<proteinExistence type="predicted"/>